<reference evidence="1 2" key="1">
    <citation type="submission" date="2012-07" db="EMBL/GenBank/DDBJ databases">
        <title>Draft genome sequence of Desulfovibrio magneticus str. Maddingley MBC34 obtained from a metagenomic sequence of a methanogenic enrichment isolated from coal-seam formation water in Victoria, Australia.</title>
        <authorList>
            <person name="Greenfield P."/>
            <person name="Hendry P."/>
            <person name="Li D."/>
            <person name="Rosewarne C.P."/>
            <person name="Tran-Dinh N."/>
            <person name="Elbourne L.D.H."/>
            <person name="Paulsen I.T."/>
            <person name="Midgley D.J."/>
        </authorList>
    </citation>
    <scope>NUCLEOTIDE SEQUENCE [LARGE SCALE GENOMIC DNA]</scope>
    <source>
        <strain evidence="2">Maddingley MBC34</strain>
    </source>
</reference>
<dbReference type="AlphaFoldDB" id="K6FQZ9"/>
<comment type="caution">
    <text evidence="1">The sequence shown here is derived from an EMBL/GenBank/DDBJ whole genome shotgun (WGS) entry which is preliminary data.</text>
</comment>
<dbReference type="Proteomes" id="UP000006272">
    <property type="component" value="Unassembled WGS sequence"/>
</dbReference>
<gene>
    <name evidence="1" type="ORF">B193_0278</name>
</gene>
<name>K6FQZ9_9BACT</name>
<sequence>MVTAKCSPRSLAFRATACLFLGVVLLCFNATIGHAGTIVSASCPCGYSKTLPLFGGRRNFKTACMFPALDKAKHDIALYNVFEYPDTENSPGPPGLISYASPNLMPEHPSEAVAFWRIQSLGKTLTLYQGGYVCPRCEKRTMTFRTVGFWD</sequence>
<proteinExistence type="predicted"/>
<protein>
    <submittedName>
        <fullName evidence="1">Uncharacterized protein</fullName>
    </submittedName>
</protein>
<dbReference type="EMBL" id="ALAO01000030">
    <property type="protein sequence ID" value="EKO40987.1"/>
    <property type="molecule type" value="Genomic_DNA"/>
</dbReference>
<organism evidence="1 2">
    <name type="scientific">Solidesulfovibrio magneticus str. Maddingley MBC34</name>
    <dbReference type="NCBI Taxonomy" id="1206767"/>
    <lineage>
        <taxon>Bacteria</taxon>
        <taxon>Pseudomonadati</taxon>
        <taxon>Thermodesulfobacteriota</taxon>
        <taxon>Desulfovibrionia</taxon>
        <taxon>Desulfovibrionales</taxon>
        <taxon>Desulfovibrionaceae</taxon>
        <taxon>Solidesulfovibrio</taxon>
    </lineage>
</organism>
<evidence type="ECO:0000313" key="2">
    <source>
        <dbReference type="Proteomes" id="UP000006272"/>
    </source>
</evidence>
<evidence type="ECO:0000313" key="1">
    <source>
        <dbReference type="EMBL" id="EKO40987.1"/>
    </source>
</evidence>
<accession>K6FQZ9</accession>